<gene>
    <name evidence="2" type="ORF">PIB30_059611</name>
</gene>
<protein>
    <submittedName>
        <fullName evidence="2">Uncharacterized protein</fullName>
    </submittedName>
</protein>
<reference evidence="2 3" key="1">
    <citation type="journal article" date="2023" name="Plants (Basel)">
        <title>Bridging the Gap: Combining Genomics and Transcriptomics Approaches to Understand Stylosanthes scabra, an Orphan Legume from the Brazilian Caatinga.</title>
        <authorList>
            <person name="Ferreira-Neto J.R.C."/>
            <person name="da Silva M.D."/>
            <person name="Binneck E."/>
            <person name="de Melo N.F."/>
            <person name="da Silva R.H."/>
            <person name="de Melo A.L.T.M."/>
            <person name="Pandolfi V."/>
            <person name="Bustamante F.O."/>
            <person name="Brasileiro-Vidal A.C."/>
            <person name="Benko-Iseppon A.M."/>
        </authorList>
    </citation>
    <scope>NUCLEOTIDE SEQUENCE [LARGE SCALE GENOMIC DNA]</scope>
    <source>
        <tissue evidence="2">Leaves</tissue>
    </source>
</reference>
<evidence type="ECO:0000313" key="3">
    <source>
        <dbReference type="Proteomes" id="UP001341840"/>
    </source>
</evidence>
<evidence type="ECO:0000313" key="2">
    <source>
        <dbReference type="EMBL" id="MED6221942.1"/>
    </source>
</evidence>
<feature type="region of interest" description="Disordered" evidence="1">
    <location>
        <begin position="21"/>
        <end position="50"/>
    </location>
</feature>
<dbReference type="EMBL" id="JASCZI010272375">
    <property type="protein sequence ID" value="MED6221942.1"/>
    <property type="molecule type" value="Genomic_DNA"/>
</dbReference>
<comment type="caution">
    <text evidence="2">The sequence shown here is derived from an EMBL/GenBank/DDBJ whole genome shotgun (WGS) entry which is preliminary data.</text>
</comment>
<name>A0ABU6ZJ29_9FABA</name>
<feature type="compositionally biased region" description="Polar residues" evidence="1">
    <location>
        <begin position="150"/>
        <end position="171"/>
    </location>
</feature>
<feature type="compositionally biased region" description="Basic and acidic residues" evidence="1">
    <location>
        <begin position="21"/>
        <end position="39"/>
    </location>
</feature>
<dbReference type="Proteomes" id="UP001341840">
    <property type="component" value="Unassembled WGS sequence"/>
</dbReference>
<accession>A0ABU6ZJ29</accession>
<feature type="region of interest" description="Disordered" evidence="1">
    <location>
        <begin position="126"/>
        <end position="171"/>
    </location>
</feature>
<organism evidence="2 3">
    <name type="scientific">Stylosanthes scabra</name>
    <dbReference type="NCBI Taxonomy" id="79078"/>
    <lineage>
        <taxon>Eukaryota</taxon>
        <taxon>Viridiplantae</taxon>
        <taxon>Streptophyta</taxon>
        <taxon>Embryophyta</taxon>
        <taxon>Tracheophyta</taxon>
        <taxon>Spermatophyta</taxon>
        <taxon>Magnoliopsida</taxon>
        <taxon>eudicotyledons</taxon>
        <taxon>Gunneridae</taxon>
        <taxon>Pentapetalae</taxon>
        <taxon>rosids</taxon>
        <taxon>fabids</taxon>
        <taxon>Fabales</taxon>
        <taxon>Fabaceae</taxon>
        <taxon>Papilionoideae</taxon>
        <taxon>50 kb inversion clade</taxon>
        <taxon>dalbergioids sensu lato</taxon>
        <taxon>Dalbergieae</taxon>
        <taxon>Pterocarpus clade</taxon>
        <taxon>Stylosanthes</taxon>
    </lineage>
</organism>
<proteinExistence type="predicted"/>
<keyword evidence="3" id="KW-1185">Reference proteome</keyword>
<feature type="compositionally biased region" description="Polar residues" evidence="1">
    <location>
        <begin position="41"/>
        <end position="50"/>
    </location>
</feature>
<evidence type="ECO:0000256" key="1">
    <source>
        <dbReference type="SAM" id="MobiDB-lite"/>
    </source>
</evidence>
<sequence>MEGVYCSGYWARLAQIHIEPPLRRPKADTRPKSPADPHKGPTTSITGSTQDQDHICTDLVWIYPLNNRNHHRYIKRRSTLLQPSSLAPPVTPEAPNPLKVHFVHWRSLWGLPKLTMVNQDEEGVVYSDHSGDERPQNQQNQQQVDLDFNATANASQESAGRNTEAAGTQNG</sequence>